<sequence>MPKKTRLDEDATIYQPRQEQSEKEKLKDMSWEKRISYIWEYYKLHGLLIILGIAFISYTIYTFTKPKIDTKLYAAIINNPINTDVWDEYESKMTEYLKLDTKTENVYFNYNFYYNGPADLAVNMRQVFAAQLVTADIDLVIAPLSEFATNVEVGIFDPLSDQLPTDLYSSLTDKFYLSGTEENPKVAAYGIYLKDTKLFKEYSQTSDDDPFLIGIVRNSTNKDNAVKFIRYIFNEK</sequence>
<evidence type="ECO:0008006" key="4">
    <source>
        <dbReference type="Google" id="ProtNLM"/>
    </source>
</evidence>
<evidence type="ECO:0000256" key="1">
    <source>
        <dbReference type="SAM" id="Phobius"/>
    </source>
</evidence>
<evidence type="ECO:0000313" key="2">
    <source>
        <dbReference type="EMBL" id="CUH93643.1"/>
    </source>
</evidence>
<feature type="transmembrane region" description="Helical" evidence="1">
    <location>
        <begin position="41"/>
        <end position="61"/>
    </location>
</feature>
<organism evidence="2 3">
    <name type="scientific">Herbinix luporum</name>
    <dbReference type="NCBI Taxonomy" id="1679721"/>
    <lineage>
        <taxon>Bacteria</taxon>
        <taxon>Bacillati</taxon>
        <taxon>Bacillota</taxon>
        <taxon>Clostridia</taxon>
        <taxon>Lachnospirales</taxon>
        <taxon>Lachnospiraceae</taxon>
        <taxon>Herbinix</taxon>
    </lineage>
</organism>
<gene>
    <name evidence="2" type="ORF">SD1D_2108</name>
</gene>
<dbReference type="EMBL" id="LN879430">
    <property type="protein sequence ID" value="CUH93643.1"/>
    <property type="molecule type" value="Genomic_DNA"/>
</dbReference>
<proteinExistence type="predicted"/>
<dbReference type="KEGG" id="hsd:SD1D_2108"/>
<keyword evidence="1" id="KW-1133">Transmembrane helix</keyword>
<reference evidence="3" key="1">
    <citation type="submission" date="2015-09" db="EMBL/GenBank/DDBJ databases">
        <authorList>
            <person name="Wibberg D."/>
        </authorList>
    </citation>
    <scope>NUCLEOTIDE SEQUENCE [LARGE SCALE GENOMIC DNA]</scope>
    <source>
        <strain evidence="3">SD1D</strain>
    </source>
</reference>
<accession>A0A0K8J8N8</accession>
<protein>
    <recommendedName>
        <fullName evidence="4">Extracellular solute-binding protein</fullName>
    </recommendedName>
</protein>
<keyword evidence="3" id="KW-1185">Reference proteome</keyword>
<keyword evidence="1" id="KW-0472">Membrane</keyword>
<dbReference type="RefSeq" id="WP_058258876.1">
    <property type="nucleotide sequence ID" value="NZ_DUPS01000032.1"/>
</dbReference>
<evidence type="ECO:0000313" key="3">
    <source>
        <dbReference type="Proteomes" id="UP000196053"/>
    </source>
</evidence>
<dbReference type="OrthoDB" id="2067683at2"/>
<name>A0A0K8J8N8_9FIRM</name>
<keyword evidence="1" id="KW-0812">Transmembrane</keyword>
<dbReference type="Proteomes" id="UP000196053">
    <property type="component" value="Chromosome I"/>
</dbReference>
<dbReference type="AlphaFoldDB" id="A0A0K8J8N8"/>